<dbReference type="SUPFAM" id="SSF54928">
    <property type="entry name" value="RNA-binding domain, RBD"/>
    <property type="match status" value="2"/>
</dbReference>
<sequence length="272" mass="31929">MKTKNDKTNTENLKNVNREAKTKNNNLSRVVQNDTTKIDNVGTSVFVKNLNFDTKESDIREAFKECGEIKTVRIPLAHTNTKNKGFCFIEFESIDGMKAALGMDGVKVLDRNINVSISLPRGKERFYTVFVKNLPRHTMREELIEYFEKFGKLHHLNLPISKEDKTRNAGYAFVEYLDEEVAKKVINMKLVYKNKRPLHLELGSKNDSRNKDMNKKYNYDKKEKSIKKEKFDDKKDDSIKNDKRNKIEENFIKNDKRKKFNKKIIFNEDSSE</sequence>
<keyword evidence="1 2" id="KW-0694">RNA-binding</keyword>
<organism evidence="5 6">
    <name type="scientific">Hepatospora eriocheir</name>
    <dbReference type="NCBI Taxonomy" id="1081669"/>
    <lineage>
        <taxon>Eukaryota</taxon>
        <taxon>Fungi</taxon>
        <taxon>Fungi incertae sedis</taxon>
        <taxon>Microsporidia</taxon>
        <taxon>Hepatosporidae</taxon>
        <taxon>Hepatospora</taxon>
    </lineage>
</organism>
<feature type="region of interest" description="Disordered" evidence="3">
    <location>
        <begin position="201"/>
        <end position="252"/>
    </location>
</feature>
<reference evidence="5 6" key="1">
    <citation type="journal article" date="2017" name="Environ. Microbiol.">
        <title>Decay of the glycolytic pathway and adaptation to intranuclear parasitism within Enterocytozoonidae microsporidia.</title>
        <authorList>
            <person name="Wiredu Boakye D."/>
            <person name="Jaroenlak P."/>
            <person name="Prachumwat A."/>
            <person name="Williams T.A."/>
            <person name="Bateman K.S."/>
            <person name="Itsathitphaisarn O."/>
            <person name="Sritunyalucksana K."/>
            <person name="Paszkiewicz K.H."/>
            <person name="Moore K.A."/>
            <person name="Stentiford G.D."/>
            <person name="Williams B.A."/>
        </authorList>
    </citation>
    <scope>NUCLEOTIDE SEQUENCE [LARGE SCALE GENOMIC DNA]</scope>
    <source>
        <strain evidence="6">canceri</strain>
    </source>
</reference>
<evidence type="ECO:0000256" key="2">
    <source>
        <dbReference type="PROSITE-ProRule" id="PRU00176"/>
    </source>
</evidence>
<dbReference type="InterPro" id="IPR035979">
    <property type="entry name" value="RBD_domain_sf"/>
</dbReference>
<evidence type="ECO:0000256" key="3">
    <source>
        <dbReference type="SAM" id="MobiDB-lite"/>
    </source>
</evidence>
<evidence type="ECO:0000259" key="4">
    <source>
        <dbReference type="PROSITE" id="PS50102"/>
    </source>
</evidence>
<dbReference type="GO" id="GO:0003729">
    <property type="term" value="F:mRNA binding"/>
    <property type="evidence" value="ECO:0007669"/>
    <property type="project" value="TreeGrafter"/>
</dbReference>
<proteinExistence type="predicted"/>
<dbReference type="Proteomes" id="UP000192501">
    <property type="component" value="Unassembled WGS sequence"/>
</dbReference>
<dbReference type="InterPro" id="IPR000504">
    <property type="entry name" value="RRM_dom"/>
</dbReference>
<dbReference type="SMART" id="SM00360">
    <property type="entry name" value="RRM"/>
    <property type="match status" value="2"/>
</dbReference>
<gene>
    <name evidence="5" type="primary">MRD1</name>
    <name evidence="5" type="ORF">A0H76_2339</name>
</gene>
<dbReference type="InterPro" id="IPR050502">
    <property type="entry name" value="Euk_RNA-bind_prot"/>
</dbReference>
<dbReference type="Pfam" id="PF00076">
    <property type="entry name" value="RRM_1"/>
    <property type="match status" value="2"/>
</dbReference>
<dbReference type="EMBL" id="LTAI01000068">
    <property type="protein sequence ID" value="ORE00069.1"/>
    <property type="molecule type" value="Genomic_DNA"/>
</dbReference>
<evidence type="ECO:0000256" key="1">
    <source>
        <dbReference type="ARBA" id="ARBA00022884"/>
    </source>
</evidence>
<dbReference type="PANTHER" id="PTHR48025:SF1">
    <property type="entry name" value="RRM DOMAIN-CONTAINING PROTEIN"/>
    <property type="match status" value="1"/>
</dbReference>
<dbReference type="Gene3D" id="3.30.70.330">
    <property type="match status" value="2"/>
</dbReference>
<dbReference type="VEuPathDB" id="MicrosporidiaDB:HERIO_2057"/>
<protein>
    <submittedName>
        <fullName evidence="5">MRD1</fullName>
    </submittedName>
</protein>
<feature type="region of interest" description="Disordered" evidence="3">
    <location>
        <begin position="1"/>
        <end position="23"/>
    </location>
</feature>
<dbReference type="PROSITE" id="PS50102">
    <property type="entry name" value="RRM"/>
    <property type="match status" value="2"/>
</dbReference>
<dbReference type="CDD" id="cd00590">
    <property type="entry name" value="RRM_SF"/>
    <property type="match status" value="1"/>
</dbReference>
<evidence type="ECO:0000313" key="5">
    <source>
        <dbReference type="EMBL" id="ORE00069.1"/>
    </source>
</evidence>
<name>A0A1X0QJW8_9MICR</name>
<dbReference type="InterPro" id="IPR012677">
    <property type="entry name" value="Nucleotide-bd_a/b_plait_sf"/>
</dbReference>
<feature type="domain" description="RRM" evidence="4">
    <location>
        <begin position="43"/>
        <end position="120"/>
    </location>
</feature>
<dbReference type="VEuPathDB" id="MicrosporidiaDB:A0H76_2339"/>
<feature type="domain" description="RRM" evidence="4">
    <location>
        <begin position="127"/>
        <end position="205"/>
    </location>
</feature>
<comment type="caution">
    <text evidence="5">The sequence shown here is derived from an EMBL/GenBank/DDBJ whole genome shotgun (WGS) entry which is preliminary data.</text>
</comment>
<dbReference type="GO" id="GO:0005634">
    <property type="term" value="C:nucleus"/>
    <property type="evidence" value="ECO:0007669"/>
    <property type="project" value="TreeGrafter"/>
</dbReference>
<evidence type="ECO:0000313" key="6">
    <source>
        <dbReference type="Proteomes" id="UP000192501"/>
    </source>
</evidence>
<dbReference type="AlphaFoldDB" id="A0A1X0QJW8"/>
<dbReference type="PANTHER" id="PTHR48025">
    <property type="entry name" value="OS02G0815200 PROTEIN"/>
    <property type="match status" value="1"/>
</dbReference>
<accession>A0A1X0QJW8</accession>